<comment type="subcellular location">
    <subcellularLocation>
        <location evidence="1">Golgi apparatus membrane</location>
        <topology evidence="1">Single-pass type II membrane protein</topology>
    </subcellularLocation>
</comment>
<evidence type="ECO:0000313" key="13">
    <source>
        <dbReference type="EMBL" id="KAK3254394.1"/>
    </source>
</evidence>
<evidence type="ECO:0000256" key="4">
    <source>
        <dbReference type="ARBA" id="ARBA00022679"/>
    </source>
</evidence>
<keyword evidence="6" id="KW-0735">Signal-anchor</keyword>
<keyword evidence="5 12" id="KW-0812">Transmembrane</keyword>
<gene>
    <name evidence="13" type="ORF">CYMTET_36388</name>
</gene>
<evidence type="ECO:0000256" key="2">
    <source>
        <dbReference type="ARBA" id="ARBA00006003"/>
    </source>
</evidence>
<dbReference type="Gene3D" id="3.90.1480.20">
    <property type="entry name" value="Glycosyl transferase family 29"/>
    <property type="match status" value="1"/>
</dbReference>
<dbReference type="PANTHER" id="PTHR11987">
    <property type="entry name" value="ALPHA-2,8-SIALYLTRANSFERASE"/>
    <property type="match status" value="1"/>
</dbReference>
<dbReference type="Proteomes" id="UP001190700">
    <property type="component" value="Unassembled WGS sequence"/>
</dbReference>
<feature type="compositionally biased region" description="Polar residues" evidence="11">
    <location>
        <begin position="125"/>
        <end position="144"/>
    </location>
</feature>
<feature type="compositionally biased region" description="Basic residues" evidence="11">
    <location>
        <begin position="196"/>
        <end position="209"/>
    </location>
</feature>
<keyword evidence="8" id="KW-0333">Golgi apparatus</keyword>
<dbReference type="InterPro" id="IPR038578">
    <property type="entry name" value="GT29-like_sf"/>
</dbReference>
<keyword evidence="3" id="KW-0328">Glycosyltransferase</keyword>
<evidence type="ECO:0000256" key="11">
    <source>
        <dbReference type="SAM" id="MobiDB-lite"/>
    </source>
</evidence>
<feature type="region of interest" description="Disordered" evidence="11">
    <location>
        <begin position="121"/>
        <end position="215"/>
    </location>
</feature>
<evidence type="ECO:0000256" key="1">
    <source>
        <dbReference type="ARBA" id="ARBA00004323"/>
    </source>
</evidence>
<evidence type="ECO:0000256" key="12">
    <source>
        <dbReference type="SAM" id="Phobius"/>
    </source>
</evidence>
<sequence length="669" mass="73588">MAPRKAANDLSEKQQFILCLFLAIGVGMFYFVGEVIDAWNASMDKPLPRDKKPPLPSNKETQFQGFNDFQERTSFIEGSLSHASSQANAFSSPYKSTNDVSSEELYKPVDLKEFEWKPELLNIEPQPSSEPTTEDSLVSTLTTQKENDDFVKAVRKAGSTPSQAKSTASSNNRGSSHSSHRTGSRSTTRTNDHPARAPHGHGHQHHRSNVHTVKRDSAEKKFTEVVSEQLPQSATGSASNSLEAFMLNKTAPGSSAASGIAHLKCGDAPRIWNPFKASRAAGRRMLSSTSFGEDDPFSFQEDALREEDIFPAAGARRALHSVQPPVVDLKDKETPLRDAYCRGKGEMSAKAKVELSVQELALVTCLRGGHRGCSPGKKADAIAAARELPGIRLLSQPPPCFTVIHGSSENQCTSYSGNVETEPIGTYPNTASARPTNDYKWKQWGSCAMVGRSPVIKIEENGRAIDKHDAVWRFNLQSTKGYSNFVGKKTHVRLINNGDSLRASQGLGGKSEASMFSVGKEDWVFWQYNSIVNMRPLKQKLKANTRLVSPAFIKWQMDVYFQLKKDLEVLGMGPYSCPTSVSSGLHAVIMGTALCDHVSLFGYSYYNQMLTSRTGHNNGPQPFFQGHSWKLDTVLIRLLHIAGQVDVCTADVPEIPVTTLQAKKGKDYR</sequence>
<evidence type="ECO:0000313" key="14">
    <source>
        <dbReference type="Proteomes" id="UP001190700"/>
    </source>
</evidence>
<reference evidence="13 14" key="1">
    <citation type="journal article" date="2015" name="Genome Biol. Evol.">
        <title>Comparative Genomics of a Bacterivorous Green Alga Reveals Evolutionary Causalities and Consequences of Phago-Mixotrophic Mode of Nutrition.</title>
        <authorList>
            <person name="Burns J.A."/>
            <person name="Paasch A."/>
            <person name="Narechania A."/>
            <person name="Kim E."/>
        </authorList>
    </citation>
    <scope>NUCLEOTIDE SEQUENCE [LARGE SCALE GENOMIC DNA]</scope>
    <source>
        <strain evidence="13 14">PLY_AMNH</strain>
    </source>
</reference>
<keyword evidence="14" id="KW-1185">Reference proteome</keyword>
<dbReference type="InterPro" id="IPR050943">
    <property type="entry name" value="Glycosyltr_29_Sialyltrsf"/>
</dbReference>
<dbReference type="Pfam" id="PF00777">
    <property type="entry name" value="Glyco_transf_29"/>
    <property type="match status" value="1"/>
</dbReference>
<keyword evidence="9 12" id="KW-0472">Membrane</keyword>
<dbReference type="GO" id="GO:0009311">
    <property type="term" value="P:oligosaccharide metabolic process"/>
    <property type="evidence" value="ECO:0007669"/>
    <property type="project" value="TreeGrafter"/>
</dbReference>
<evidence type="ECO:0000256" key="9">
    <source>
        <dbReference type="ARBA" id="ARBA00023136"/>
    </source>
</evidence>
<dbReference type="GO" id="GO:0003828">
    <property type="term" value="F:alpha-N-acetylneuraminate alpha-2,8-sialyltransferase activity"/>
    <property type="evidence" value="ECO:0007669"/>
    <property type="project" value="TreeGrafter"/>
</dbReference>
<comment type="similarity">
    <text evidence="2">Belongs to the glycosyltransferase 29 family.</text>
</comment>
<dbReference type="GO" id="GO:0006491">
    <property type="term" value="P:N-glycan processing"/>
    <property type="evidence" value="ECO:0007669"/>
    <property type="project" value="TreeGrafter"/>
</dbReference>
<evidence type="ECO:0000256" key="10">
    <source>
        <dbReference type="ARBA" id="ARBA00023180"/>
    </source>
</evidence>
<evidence type="ECO:0000256" key="5">
    <source>
        <dbReference type="ARBA" id="ARBA00022692"/>
    </source>
</evidence>
<protein>
    <submittedName>
        <fullName evidence="13">Uncharacterized protein</fullName>
    </submittedName>
</protein>
<evidence type="ECO:0000256" key="8">
    <source>
        <dbReference type="ARBA" id="ARBA00023034"/>
    </source>
</evidence>
<feature type="compositionally biased region" description="Polar residues" evidence="11">
    <location>
        <begin position="159"/>
        <end position="168"/>
    </location>
</feature>
<evidence type="ECO:0000256" key="6">
    <source>
        <dbReference type="ARBA" id="ARBA00022968"/>
    </source>
</evidence>
<evidence type="ECO:0000256" key="7">
    <source>
        <dbReference type="ARBA" id="ARBA00022989"/>
    </source>
</evidence>
<dbReference type="AlphaFoldDB" id="A0AAE0F7G3"/>
<feature type="transmembrane region" description="Helical" evidence="12">
    <location>
        <begin position="16"/>
        <end position="33"/>
    </location>
</feature>
<keyword evidence="4" id="KW-0808">Transferase</keyword>
<dbReference type="EMBL" id="LGRX02023643">
    <property type="protein sequence ID" value="KAK3254394.1"/>
    <property type="molecule type" value="Genomic_DNA"/>
</dbReference>
<keyword evidence="7 12" id="KW-1133">Transmembrane helix</keyword>
<organism evidence="13 14">
    <name type="scientific">Cymbomonas tetramitiformis</name>
    <dbReference type="NCBI Taxonomy" id="36881"/>
    <lineage>
        <taxon>Eukaryota</taxon>
        <taxon>Viridiplantae</taxon>
        <taxon>Chlorophyta</taxon>
        <taxon>Pyramimonadophyceae</taxon>
        <taxon>Pyramimonadales</taxon>
        <taxon>Pyramimonadaceae</taxon>
        <taxon>Cymbomonas</taxon>
    </lineage>
</organism>
<dbReference type="PANTHER" id="PTHR11987:SF53">
    <property type="entry name" value="ALPHA-2,8-SIALYLTRANSFERASE 8F-LIKE"/>
    <property type="match status" value="1"/>
</dbReference>
<dbReference type="InterPro" id="IPR001675">
    <property type="entry name" value="Glyco_trans_29"/>
</dbReference>
<accession>A0AAE0F7G3</accession>
<dbReference type="GO" id="GO:0000139">
    <property type="term" value="C:Golgi membrane"/>
    <property type="evidence" value="ECO:0007669"/>
    <property type="project" value="UniProtKB-SubCell"/>
</dbReference>
<comment type="caution">
    <text evidence="13">The sequence shown here is derived from an EMBL/GenBank/DDBJ whole genome shotgun (WGS) entry which is preliminary data.</text>
</comment>
<keyword evidence="10" id="KW-0325">Glycoprotein</keyword>
<evidence type="ECO:0000256" key="3">
    <source>
        <dbReference type="ARBA" id="ARBA00022676"/>
    </source>
</evidence>
<name>A0AAE0F7G3_9CHLO</name>
<proteinExistence type="inferred from homology"/>